<evidence type="ECO:0000256" key="7">
    <source>
        <dbReference type="ARBA" id="ARBA00023054"/>
    </source>
</evidence>
<proteinExistence type="inferred from homology"/>
<evidence type="ECO:0000256" key="2">
    <source>
        <dbReference type="ARBA" id="ARBA00009645"/>
    </source>
</evidence>
<feature type="non-terminal residue" evidence="11">
    <location>
        <position position="87"/>
    </location>
</feature>
<accession>S4P2D3</accession>
<keyword evidence="8" id="KW-0206">Cytoskeleton</keyword>
<keyword evidence="4" id="KW-0132">Cell division</keyword>
<evidence type="ECO:0000256" key="6">
    <source>
        <dbReference type="ARBA" id="ARBA00022776"/>
    </source>
</evidence>
<dbReference type="GO" id="GO:0051301">
    <property type="term" value="P:cell division"/>
    <property type="evidence" value="ECO:0007669"/>
    <property type="project" value="UniProtKB-KW"/>
</dbReference>
<reference evidence="11" key="1">
    <citation type="journal article" date="2013" name="BMC Genomics">
        <title>Unscrambling butterfly oogenesis.</title>
        <authorList>
            <person name="Carter J.M."/>
            <person name="Baker S.C."/>
            <person name="Pink R."/>
            <person name="Carter D.R."/>
            <person name="Collins A."/>
            <person name="Tomlin J."/>
            <person name="Gibbs M."/>
            <person name="Breuker C.J."/>
        </authorList>
    </citation>
    <scope>NUCLEOTIDE SEQUENCE</scope>
    <source>
        <tissue evidence="11">Ovary</tissue>
    </source>
</reference>
<evidence type="ECO:0000256" key="5">
    <source>
        <dbReference type="ARBA" id="ARBA00022701"/>
    </source>
</evidence>
<dbReference type="AlphaFoldDB" id="S4P2D3"/>
<reference evidence="11" key="2">
    <citation type="submission" date="2013-05" db="EMBL/GenBank/DDBJ databases">
        <authorList>
            <person name="Carter J.-M."/>
            <person name="Baker S.C."/>
            <person name="Pink R."/>
            <person name="Carter D.R.F."/>
            <person name="Collins A."/>
            <person name="Tomlin J."/>
            <person name="Gibbs M."/>
            <person name="Breuker C.J."/>
        </authorList>
    </citation>
    <scope>NUCLEOTIDE SEQUENCE</scope>
    <source>
        <tissue evidence="11">Ovary</tissue>
    </source>
</reference>
<feature type="domain" description="HAUS augmin-like complex subunit 3 N-terminal" evidence="10">
    <location>
        <begin position="30"/>
        <end position="85"/>
    </location>
</feature>
<name>S4P2D3_9NEOP</name>
<comment type="similarity">
    <text evidence="2">Belongs to the HAUS3 family.</text>
</comment>
<evidence type="ECO:0000256" key="9">
    <source>
        <dbReference type="ARBA" id="ARBA00023306"/>
    </source>
</evidence>
<evidence type="ECO:0000256" key="1">
    <source>
        <dbReference type="ARBA" id="ARBA00004186"/>
    </source>
</evidence>
<evidence type="ECO:0000259" key="10">
    <source>
        <dbReference type="Pfam" id="PF14932"/>
    </source>
</evidence>
<sequence length="87" mass="10128">MNDLSTISDEEFVPFLKSLGVETYNKSFGWLLSDPDYEGVLGWIYNNLDQNNALTAREEYRYSELEKQGKVLSPEDLETQLHHLQDE</sequence>
<dbReference type="Pfam" id="PF14932">
    <property type="entry name" value="HAUS-augmin3"/>
    <property type="match status" value="1"/>
</dbReference>
<dbReference type="InterPro" id="IPR032733">
    <property type="entry name" value="HAUS3_N"/>
</dbReference>
<organism evidence="11">
    <name type="scientific">Pararge aegeria</name>
    <name type="common">speckled wood butterfly</name>
    <dbReference type="NCBI Taxonomy" id="116150"/>
    <lineage>
        <taxon>Eukaryota</taxon>
        <taxon>Metazoa</taxon>
        <taxon>Ecdysozoa</taxon>
        <taxon>Arthropoda</taxon>
        <taxon>Hexapoda</taxon>
        <taxon>Insecta</taxon>
        <taxon>Pterygota</taxon>
        <taxon>Neoptera</taxon>
        <taxon>Endopterygota</taxon>
        <taxon>Lepidoptera</taxon>
        <taxon>Glossata</taxon>
        <taxon>Ditrysia</taxon>
        <taxon>Papilionoidea</taxon>
        <taxon>Nymphalidae</taxon>
        <taxon>Satyrinae</taxon>
        <taxon>Satyrini</taxon>
        <taxon>Parargina</taxon>
        <taxon>Pararge</taxon>
    </lineage>
</organism>
<keyword evidence="5" id="KW-0493">Microtubule</keyword>
<evidence type="ECO:0000256" key="4">
    <source>
        <dbReference type="ARBA" id="ARBA00022618"/>
    </source>
</evidence>
<keyword evidence="7" id="KW-0175">Coiled coil</keyword>
<evidence type="ECO:0000256" key="3">
    <source>
        <dbReference type="ARBA" id="ARBA00022490"/>
    </source>
</evidence>
<comment type="subcellular location">
    <subcellularLocation>
        <location evidence="1">Cytoplasm</location>
        <location evidence="1">Cytoskeleton</location>
        <location evidence="1">Spindle</location>
    </subcellularLocation>
</comment>
<keyword evidence="6" id="KW-0498">Mitosis</keyword>
<keyword evidence="9" id="KW-0131">Cell cycle</keyword>
<dbReference type="GO" id="GO:0005819">
    <property type="term" value="C:spindle"/>
    <property type="evidence" value="ECO:0007669"/>
    <property type="project" value="UniProtKB-SubCell"/>
</dbReference>
<keyword evidence="3" id="KW-0963">Cytoplasm</keyword>
<protein>
    <recommendedName>
        <fullName evidence="10">HAUS augmin-like complex subunit 3 N-terminal domain-containing protein</fullName>
    </recommendedName>
</protein>
<evidence type="ECO:0000313" key="11">
    <source>
        <dbReference type="EMBL" id="JAA82498.1"/>
    </source>
</evidence>
<dbReference type="EMBL" id="GAIX01010062">
    <property type="protein sequence ID" value="JAA82498.1"/>
    <property type="molecule type" value="Transcribed_RNA"/>
</dbReference>
<dbReference type="GO" id="GO:0005874">
    <property type="term" value="C:microtubule"/>
    <property type="evidence" value="ECO:0007669"/>
    <property type="project" value="UniProtKB-KW"/>
</dbReference>
<evidence type="ECO:0000256" key="8">
    <source>
        <dbReference type="ARBA" id="ARBA00023212"/>
    </source>
</evidence>